<evidence type="ECO:0000313" key="8">
    <source>
        <dbReference type="EMBL" id="RNI24595.1"/>
    </source>
</evidence>
<organism evidence="8 9">
    <name type="scientific">Flexivirga caeni</name>
    <dbReference type="NCBI Taxonomy" id="2294115"/>
    <lineage>
        <taxon>Bacteria</taxon>
        <taxon>Bacillati</taxon>
        <taxon>Actinomycetota</taxon>
        <taxon>Actinomycetes</taxon>
        <taxon>Micrococcales</taxon>
        <taxon>Dermacoccaceae</taxon>
        <taxon>Flexivirga</taxon>
    </lineage>
</organism>
<keyword evidence="1" id="KW-0229">DNA integration</keyword>
<evidence type="ECO:0000256" key="3">
    <source>
        <dbReference type="ARBA" id="ARBA00023172"/>
    </source>
</evidence>
<dbReference type="GO" id="GO:0015074">
    <property type="term" value="P:DNA integration"/>
    <property type="evidence" value="ECO:0007669"/>
    <property type="project" value="UniProtKB-KW"/>
</dbReference>
<sequence length="313" mass="34804">MAIVTTMDFDRLLDQYVADLIDRGRRPATVRGYRTDLRKLGQSLGGRELTAERVTRHLASLTEFAPATRARHTAALRSFLRWYDARTPGRPGLLRLLDGASPRRDTPTHPSPPAGGSTTTDPHADCDGDAALRCIPRQADRDHLFFGLIRRLGLRPSEALNLRVEDIDRSARHLDVPGWGGIRRRVYVDDLDVHLRLLNWREAIGRTSGALFAGENPEKPVSYQAMAKRWDRYVREAAVVSHLGDLRRAHLAELTAGGIPASVIAQRLGLRNLPITSWSSPAQDSDQLLDAWHDARHPADVGKPKSPRRTSGA</sequence>
<dbReference type="GO" id="GO:0003677">
    <property type="term" value="F:DNA binding"/>
    <property type="evidence" value="ECO:0007669"/>
    <property type="project" value="UniProtKB-UniRule"/>
</dbReference>
<dbReference type="Pfam" id="PF00589">
    <property type="entry name" value="Phage_integrase"/>
    <property type="match status" value="1"/>
</dbReference>
<keyword evidence="9" id="KW-1185">Reference proteome</keyword>
<feature type="region of interest" description="Disordered" evidence="5">
    <location>
        <begin position="94"/>
        <end position="124"/>
    </location>
</feature>
<dbReference type="GO" id="GO:0006310">
    <property type="term" value="P:DNA recombination"/>
    <property type="evidence" value="ECO:0007669"/>
    <property type="project" value="UniProtKB-KW"/>
</dbReference>
<keyword evidence="3" id="KW-0233">DNA recombination</keyword>
<evidence type="ECO:0000256" key="2">
    <source>
        <dbReference type="ARBA" id="ARBA00023125"/>
    </source>
</evidence>
<evidence type="ECO:0000256" key="4">
    <source>
        <dbReference type="PROSITE-ProRule" id="PRU01248"/>
    </source>
</evidence>
<dbReference type="PROSITE" id="PS51900">
    <property type="entry name" value="CB"/>
    <property type="match status" value="1"/>
</dbReference>
<feature type="domain" description="Core-binding (CB)" evidence="7">
    <location>
        <begin position="7"/>
        <end position="84"/>
    </location>
</feature>
<protein>
    <submittedName>
        <fullName evidence="8">Site-specific integrase</fullName>
    </submittedName>
</protein>
<comment type="caution">
    <text evidence="8">The sequence shown here is derived from an EMBL/GenBank/DDBJ whole genome shotgun (WGS) entry which is preliminary data.</text>
</comment>
<dbReference type="InterPro" id="IPR013762">
    <property type="entry name" value="Integrase-like_cat_sf"/>
</dbReference>
<dbReference type="InterPro" id="IPR011010">
    <property type="entry name" value="DNA_brk_join_enz"/>
</dbReference>
<dbReference type="OrthoDB" id="3773913at2"/>
<dbReference type="RefSeq" id="WP_123269889.1">
    <property type="nucleotide sequence ID" value="NZ_RJJQ01000002.1"/>
</dbReference>
<dbReference type="CDD" id="cd00397">
    <property type="entry name" value="DNA_BRE_C"/>
    <property type="match status" value="1"/>
</dbReference>
<keyword evidence="2 4" id="KW-0238">DNA-binding</keyword>
<reference evidence="8 9" key="1">
    <citation type="submission" date="2018-11" db="EMBL/GenBank/DDBJ databases">
        <title>Draft genome of Simplicispira Flexivirga sp. BO-16.</title>
        <authorList>
            <person name="Im W.T."/>
        </authorList>
    </citation>
    <scope>NUCLEOTIDE SEQUENCE [LARGE SCALE GENOMIC DNA]</scope>
    <source>
        <strain evidence="8 9">BO-16</strain>
    </source>
</reference>
<dbReference type="Gene3D" id="1.10.150.130">
    <property type="match status" value="1"/>
</dbReference>
<feature type="compositionally biased region" description="Basic and acidic residues" evidence="5">
    <location>
        <begin position="291"/>
        <end position="303"/>
    </location>
</feature>
<gene>
    <name evidence="8" type="ORF">EFY87_02445</name>
</gene>
<evidence type="ECO:0000256" key="1">
    <source>
        <dbReference type="ARBA" id="ARBA00022908"/>
    </source>
</evidence>
<accession>A0A3M9MHE1</accession>
<dbReference type="EMBL" id="RJJQ01000002">
    <property type="protein sequence ID" value="RNI24595.1"/>
    <property type="molecule type" value="Genomic_DNA"/>
</dbReference>
<evidence type="ECO:0000313" key="9">
    <source>
        <dbReference type="Proteomes" id="UP000271678"/>
    </source>
</evidence>
<evidence type="ECO:0000259" key="7">
    <source>
        <dbReference type="PROSITE" id="PS51900"/>
    </source>
</evidence>
<feature type="domain" description="Tyr recombinase" evidence="6">
    <location>
        <begin position="117"/>
        <end position="294"/>
    </location>
</feature>
<dbReference type="Proteomes" id="UP000271678">
    <property type="component" value="Unassembled WGS sequence"/>
</dbReference>
<dbReference type="InterPro" id="IPR010998">
    <property type="entry name" value="Integrase_recombinase_N"/>
</dbReference>
<dbReference type="InterPro" id="IPR002104">
    <property type="entry name" value="Integrase_catalytic"/>
</dbReference>
<dbReference type="AlphaFoldDB" id="A0A3M9MHE1"/>
<dbReference type="SUPFAM" id="SSF56349">
    <property type="entry name" value="DNA breaking-rejoining enzymes"/>
    <property type="match status" value="1"/>
</dbReference>
<feature type="region of interest" description="Disordered" evidence="5">
    <location>
        <begin position="286"/>
        <end position="313"/>
    </location>
</feature>
<dbReference type="Pfam" id="PF02899">
    <property type="entry name" value="Phage_int_SAM_1"/>
    <property type="match status" value="1"/>
</dbReference>
<evidence type="ECO:0000259" key="6">
    <source>
        <dbReference type="PROSITE" id="PS51898"/>
    </source>
</evidence>
<name>A0A3M9MHE1_9MICO</name>
<proteinExistence type="predicted"/>
<evidence type="ECO:0000256" key="5">
    <source>
        <dbReference type="SAM" id="MobiDB-lite"/>
    </source>
</evidence>
<dbReference type="Gene3D" id="1.10.443.10">
    <property type="entry name" value="Intergrase catalytic core"/>
    <property type="match status" value="1"/>
</dbReference>
<dbReference type="InterPro" id="IPR004107">
    <property type="entry name" value="Integrase_SAM-like_N"/>
</dbReference>
<dbReference type="PROSITE" id="PS51898">
    <property type="entry name" value="TYR_RECOMBINASE"/>
    <property type="match status" value="1"/>
</dbReference>
<dbReference type="InterPro" id="IPR044068">
    <property type="entry name" value="CB"/>
</dbReference>